<organism evidence="1 2">
    <name type="scientific">Dreissena polymorpha</name>
    <name type="common">Zebra mussel</name>
    <name type="synonym">Mytilus polymorpha</name>
    <dbReference type="NCBI Taxonomy" id="45954"/>
    <lineage>
        <taxon>Eukaryota</taxon>
        <taxon>Metazoa</taxon>
        <taxon>Spiralia</taxon>
        <taxon>Lophotrochozoa</taxon>
        <taxon>Mollusca</taxon>
        <taxon>Bivalvia</taxon>
        <taxon>Autobranchia</taxon>
        <taxon>Heteroconchia</taxon>
        <taxon>Euheterodonta</taxon>
        <taxon>Imparidentia</taxon>
        <taxon>Neoheterodontei</taxon>
        <taxon>Myida</taxon>
        <taxon>Dreissenoidea</taxon>
        <taxon>Dreissenidae</taxon>
        <taxon>Dreissena</taxon>
    </lineage>
</organism>
<name>A0A9D4RVS4_DREPO</name>
<reference evidence="1" key="1">
    <citation type="journal article" date="2019" name="bioRxiv">
        <title>The Genome of the Zebra Mussel, Dreissena polymorpha: A Resource for Invasive Species Research.</title>
        <authorList>
            <person name="McCartney M.A."/>
            <person name="Auch B."/>
            <person name="Kono T."/>
            <person name="Mallez S."/>
            <person name="Zhang Y."/>
            <person name="Obille A."/>
            <person name="Becker A."/>
            <person name="Abrahante J.E."/>
            <person name="Garbe J."/>
            <person name="Badalamenti J.P."/>
            <person name="Herman A."/>
            <person name="Mangelson H."/>
            <person name="Liachko I."/>
            <person name="Sullivan S."/>
            <person name="Sone E.D."/>
            <person name="Koren S."/>
            <person name="Silverstein K.A.T."/>
            <person name="Beckman K.B."/>
            <person name="Gohl D.M."/>
        </authorList>
    </citation>
    <scope>NUCLEOTIDE SEQUENCE</scope>
    <source>
        <strain evidence="1">Duluth1</strain>
        <tissue evidence="1">Whole animal</tissue>
    </source>
</reference>
<reference evidence="1" key="2">
    <citation type="submission" date="2020-11" db="EMBL/GenBank/DDBJ databases">
        <authorList>
            <person name="McCartney M.A."/>
            <person name="Auch B."/>
            <person name="Kono T."/>
            <person name="Mallez S."/>
            <person name="Becker A."/>
            <person name="Gohl D.M."/>
            <person name="Silverstein K.A.T."/>
            <person name="Koren S."/>
            <person name="Bechman K.B."/>
            <person name="Herman A."/>
            <person name="Abrahante J.E."/>
            <person name="Garbe J."/>
        </authorList>
    </citation>
    <scope>NUCLEOTIDE SEQUENCE</scope>
    <source>
        <strain evidence="1">Duluth1</strain>
        <tissue evidence="1">Whole animal</tissue>
    </source>
</reference>
<keyword evidence="2" id="KW-1185">Reference proteome</keyword>
<sequence length="128" mass="14512">MLVQPGNARTLVRPPRDQYMCNYFNQGSCRLRYVFFGTASRSGHEQELNNGEWKTSGGGLGICGLIWSTFQLFKPKRVGRVNVEWTKRSIRITVDIADTDANNPVFSFRMGCACQQWGLNSIWTPNGM</sequence>
<dbReference type="AlphaFoldDB" id="A0A9D4RVS4"/>
<evidence type="ECO:0000313" key="1">
    <source>
        <dbReference type="EMBL" id="KAH3883231.1"/>
    </source>
</evidence>
<proteinExistence type="predicted"/>
<accession>A0A9D4RVS4</accession>
<gene>
    <name evidence="1" type="ORF">DPMN_007185</name>
</gene>
<evidence type="ECO:0000313" key="2">
    <source>
        <dbReference type="Proteomes" id="UP000828390"/>
    </source>
</evidence>
<comment type="caution">
    <text evidence="1">The sequence shown here is derived from an EMBL/GenBank/DDBJ whole genome shotgun (WGS) entry which is preliminary data.</text>
</comment>
<dbReference type="Proteomes" id="UP000828390">
    <property type="component" value="Unassembled WGS sequence"/>
</dbReference>
<dbReference type="EMBL" id="JAIWYP010000001">
    <property type="protein sequence ID" value="KAH3883231.1"/>
    <property type="molecule type" value="Genomic_DNA"/>
</dbReference>
<protein>
    <submittedName>
        <fullName evidence="1">Uncharacterized protein</fullName>
    </submittedName>
</protein>